<protein>
    <submittedName>
        <fullName evidence="5">DNRLRE domain-containing protein</fullName>
    </submittedName>
</protein>
<evidence type="ECO:0000256" key="1">
    <source>
        <dbReference type="ARBA" id="ARBA00022737"/>
    </source>
</evidence>
<evidence type="ECO:0000259" key="4">
    <source>
        <dbReference type="Pfam" id="PF25023"/>
    </source>
</evidence>
<evidence type="ECO:0000259" key="3">
    <source>
        <dbReference type="Pfam" id="PF20148"/>
    </source>
</evidence>
<dbReference type="PANTHER" id="PTHR32305:SF15">
    <property type="entry name" value="PROTEIN RHSA-RELATED"/>
    <property type="match status" value="1"/>
</dbReference>
<gene>
    <name evidence="5" type="ORF">PUW23_25710</name>
</gene>
<dbReference type="SUPFAM" id="SSF101898">
    <property type="entry name" value="NHL repeat"/>
    <property type="match status" value="1"/>
</dbReference>
<dbReference type="Gene3D" id="2.180.10.10">
    <property type="entry name" value="RHS repeat-associated core"/>
    <property type="match status" value="3"/>
</dbReference>
<evidence type="ECO:0000313" key="6">
    <source>
        <dbReference type="Proteomes" id="UP001220962"/>
    </source>
</evidence>
<dbReference type="InterPro" id="IPR056823">
    <property type="entry name" value="TEN-like_YD-shell"/>
</dbReference>
<dbReference type="InterPro" id="IPR050708">
    <property type="entry name" value="T6SS_VgrG/RHS"/>
</dbReference>
<feature type="domain" description="DUF6531" evidence="3">
    <location>
        <begin position="513"/>
        <end position="587"/>
    </location>
</feature>
<dbReference type="InterPro" id="IPR022385">
    <property type="entry name" value="Rhs_assc_core"/>
</dbReference>
<dbReference type="Gene3D" id="3.90.930.1">
    <property type="match status" value="1"/>
</dbReference>
<feature type="signal peptide" evidence="2">
    <location>
        <begin position="1"/>
        <end position="22"/>
    </location>
</feature>
<dbReference type="InterPro" id="IPR031325">
    <property type="entry name" value="RHS_repeat"/>
</dbReference>
<sequence>MNRLFQKSIILVMAGSLLTSTAINPKAIAEVKDNKTSDVVNIKNERQELIGKRSEYSKTYLNSNGTLTTDISPTPIHYFDENIEKWKPTLKENNTSIYNNAHSFHVKLDKQHTSEDNLLEISENNYEINLTPMKEELVTNTTYSEIETAIDAEVSNNTVIYPEVFENADLKYSLGNDRIKEEIILKDKPANLETPVIYTFSLDLGNLTYKQRENGSILLLDKESGDIKYYIEAPIMYDSFKPNGYKENEEISTIPEEAISYDIKYDLRSENNQLYIDLIPNQEWLLSDKRVYPVTLDPTIVKYQPQYALSDTNIRSAFPKQTAPTETTLGVGLYKDATQDNIIRSLIRFDTSSIPQGANVLTADLNLWLASVSNDTGMNVTLHSISTPWTEYSASWMYSDAGTQWNSQGGDFNASQVSTAYVDTLTSLDVNYKWSLTPYMMEKWINNPDSNLGFLLKSSSETTNTYKKFISGDDTANTKNTPLLSVTYTSASRLGLEDYWTFDGISLGEGTSNVNLGTGNNVIQYTDYNLDSRGDTALVFGRTYNSKSVELTPFGYGWVYNGYESIYDAYKTGNVLYTEPDGTSHYFKYDQSTKKYISPPGKYLTLTKVTDQNKGTTGYTITDKNGYITHFDTVNIDNELSVVTARISYEQDLYGNKLEYKYSTDGKLTGIVDATGRELVFTYTTSGLVDYAMLEGQKTDYNYDINKRLVSVDQYSTDGTYNRTKYGYSPEGYLTTVIDPNNRRTDFTYENEYVAKVQEPSTDVSGVDGLERPGKSYQFAGRTSYVADALGNVTEYHMDSNYTPTSIVYADGTEEQVEYDTNYNPEIFIDSTGKKYIQKYDSYGNVLEKTDEENRTTKYTYNSLNFVSTETDPSGNVITYAYNDKGKVDTITDSKGQVTKHTYDQYGNLKTVDKPDGSMDSYSYNAVGNEVLTTTDGNGNITISVTDKQGNELSKTDGKGNTSYYEYNQQNELVKVTDANKQVTTYDYDNNRNLLRTTYPNGSVEVNTYNGTGQILSSTDALGNTTNNKYDSNGNLIETKTPNGRIFTYVYNELNQLVATKENDNVLYSYTYDPNGNLETINDDEKVIKYTDSGSIDSEIDRGSSKKYLYFENGEVKSLTYSVNAIDSVINYNYDEFDRLTDLYFNNTKIISYGYDTADDLKNITLGNGATTKTEYDKAKNLTGYANYRSDGTAINEYNYTYDQNNLIKSVTASTGTVEYEYNNLSQLISETLTDGTKIEYSYDFTGNRDTKKVTKGSDVTTNELTFNKVNQISTFNGTAFEYDRNGNLVKDNQNVYVYNVFDQLTEIKDTDNVTIFSARYDNNGKRISTETKNKKRNYFYQDDKVIYETDESGNIVIEYIWDESDVPVAFIFEGQTYYYHLNGHGDVVSLTDNSGNIVASYDYDAWGNIISQSGELADVNPYRYAGYRYDDETGLYLLSARYYDPDLAVFLTMDSHSGDSASPINQNKYSYSDNNPVNLVDHDGDNPFSIIQVTFILVKIGVKYYLKKQAPKKLAKQATYTARRVSKSKSKNYNFRNMKFANAHKHHLNEFGAKKLSLGAYSTKANKFFKAKNGRNVLKKSRANGDRLYYNPKTNEFGVLDRKGHIRTYYKPKAGMKYWRNQ</sequence>
<dbReference type="Pfam" id="PF25023">
    <property type="entry name" value="TEN_YD-shell"/>
    <property type="match status" value="2"/>
</dbReference>
<evidence type="ECO:0000256" key="2">
    <source>
        <dbReference type="SAM" id="SignalP"/>
    </source>
</evidence>
<keyword evidence="5" id="KW-0614">Plasmid</keyword>
<dbReference type="Pfam" id="PF20148">
    <property type="entry name" value="DUF6531"/>
    <property type="match status" value="1"/>
</dbReference>
<dbReference type="Proteomes" id="UP001220962">
    <property type="component" value="Plasmid unnamed1"/>
</dbReference>
<reference evidence="5" key="1">
    <citation type="submission" date="2023-02" db="EMBL/GenBank/DDBJ databases">
        <title>Pathogen: clinical or host-associated sample.</title>
        <authorList>
            <person name="Hergert J."/>
            <person name="Casey R."/>
            <person name="Wagner J."/>
            <person name="Young E.L."/>
            <person name="Oakeson K.F."/>
        </authorList>
    </citation>
    <scope>NUCLEOTIDE SEQUENCE</scope>
    <source>
        <strain evidence="5">2022CK-00830</strain>
        <plasmid evidence="5">unnamed1</plasmid>
    </source>
</reference>
<proteinExistence type="predicted"/>
<feature type="domain" description="Teneurin-like YD-shell" evidence="4">
    <location>
        <begin position="1170"/>
        <end position="1478"/>
    </location>
</feature>
<keyword evidence="1" id="KW-0677">Repeat</keyword>
<dbReference type="NCBIfam" id="TIGR03696">
    <property type="entry name" value="Rhs_assc_core"/>
    <property type="match status" value="1"/>
</dbReference>
<dbReference type="RefSeq" id="WP_274360058.1">
    <property type="nucleotide sequence ID" value="NZ_CP118102.1"/>
</dbReference>
<geneLocation type="plasmid" evidence="5 6">
    <name>unnamed1</name>
</geneLocation>
<dbReference type="EMBL" id="CP118102">
    <property type="protein sequence ID" value="WDH85436.1"/>
    <property type="molecule type" value="Genomic_DNA"/>
</dbReference>
<dbReference type="NCBIfam" id="NF033679">
    <property type="entry name" value="DNRLRE_dom"/>
    <property type="match status" value="1"/>
</dbReference>
<dbReference type="Pfam" id="PF05593">
    <property type="entry name" value="RHS_repeat"/>
    <property type="match status" value="2"/>
</dbReference>
<dbReference type="NCBIfam" id="TIGR01643">
    <property type="entry name" value="YD_repeat_2x"/>
    <property type="match status" value="5"/>
</dbReference>
<accession>A0AAX3N6P4</accession>
<dbReference type="PANTHER" id="PTHR32305">
    <property type="match status" value="1"/>
</dbReference>
<evidence type="ECO:0000313" key="5">
    <source>
        <dbReference type="EMBL" id="WDH85436.1"/>
    </source>
</evidence>
<dbReference type="InterPro" id="IPR045351">
    <property type="entry name" value="DUF6531"/>
</dbReference>
<organism evidence="5 6">
    <name type="scientific">Paenibacillus urinalis</name>
    <dbReference type="NCBI Taxonomy" id="521520"/>
    <lineage>
        <taxon>Bacteria</taxon>
        <taxon>Bacillati</taxon>
        <taxon>Bacillota</taxon>
        <taxon>Bacilli</taxon>
        <taxon>Bacillales</taxon>
        <taxon>Paenibacillaceae</taxon>
        <taxon>Paenibacillus</taxon>
    </lineage>
</organism>
<name>A0AAX3N6P4_9BACL</name>
<feature type="domain" description="Teneurin-like YD-shell" evidence="4">
    <location>
        <begin position="817"/>
        <end position="951"/>
    </location>
</feature>
<feature type="chain" id="PRO_5043432948" evidence="2">
    <location>
        <begin position="23"/>
        <end position="1623"/>
    </location>
</feature>
<dbReference type="InterPro" id="IPR006530">
    <property type="entry name" value="YD"/>
</dbReference>
<keyword evidence="2" id="KW-0732">Signal</keyword>